<dbReference type="InterPro" id="IPR050307">
    <property type="entry name" value="Sterol_Desaturase_Related"/>
</dbReference>
<keyword evidence="3 5" id="KW-1133">Transmembrane helix</keyword>
<feature type="domain" description="Fatty acid hydroxylase" evidence="6">
    <location>
        <begin position="136"/>
        <end position="270"/>
    </location>
</feature>
<dbReference type="PANTHER" id="PTHR11863">
    <property type="entry name" value="STEROL DESATURASE"/>
    <property type="match status" value="1"/>
</dbReference>
<evidence type="ECO:0000256" key="2">
    <source>
        <dbReference type="ARBA" id="ARBA00022692"/>
    </source>
</evidence>
<keyword evidence="2 5" id="KW-0812">Transmembrane</keyword>
<evidence type="ECO:0000313" key="7">
    <source>
        <dbReference type="Ensembl" id="ENSGMOP00000027427.1"/>
    </source>
</evidence>
<dbReference type="OMA" id="QLYRWIH"/>
<organism evidence="7 8">
    <name type="scientific">Gadus morhua</name>
    <name type="common">Atlantic cod</name>
    <dbReference type="NCBI Taxonomy" id="8049"/>
    <lineage>
        <taxon>Eukaryota</taxon>
        <taxon>Metazoa</taxon>
        <taxon>Chordata</taxon>
        <taxon>Craniata</taxon>
        <taxon>Vertebrata</taxon>
        <taxon>Euteleostomi</taxon>
        <taxon>Actinopterygii</taxon>
        <taxon>Neopterygii</taxon>
        <taxon>Teleostei</taxon>
        <taxon>Neoteleostei</taxon>
        <taxon>Acanthomorphata</taxon>
        <taxon>Zeiogadaria</taxon>
        <taxon>Gadariae</taxon>
        <taxon>Gadiformes</taxon>
        <taxon>Gadoidei</taxon>
        <taxon>Gadidae</taxon>
        <taxon>Gadus</taxon>
    </lineage>
</organism>
<evidence type="ECO:0000256" key="5">
    <source>
        <dbReference type="SAM" id="Phobius"/>
    </source>
</evidence>
<dbReference type="GO" id="GO:0016491">
    <property type="term" value="F:oxidoreductase activity"/>
    <property type="evidence" value="ECO:0007669"/>
    <property type="project" value="InterPro"/>
</dbReference>
<sequence>MTSFLSRANIFKQHLEFLHSQAPSDRLLQPLWDHLLSNHLPLITSPFFPVLLAFSSYFFCSLPFAALDLLGSRVPMFHRYKIQPARRPTPSAMGQSFLRSVYNHLIFVLPAVALFIPPTAVPQEAPSVYELLVDGLAVLLLFDTQYFIWHVVHHKHLQLYRWVHAIHHEYISPFSWSAEQLSIPELMAVGFWGNLDPVLLGCHPLTTWCVTVFSIWMSVEDHIGYDLPWTLNRVVPFGLLGGAPAHDMHHQKPGCNFAPFFRHWDRIFGTAAPFSLLCFSLRGNL</sequence>
<protein>
    <submittedName>
        <fullName evidence="7">Cholesterol 25-hydroxylase like 1, tandem duplicate 1</fullName>
    </submittedName>
</protein>
<dbReference type="GO" id="GO:0008610">
    <property type="term" value="P:lipid biosynthetic process"/>
    <property type="evidence" value="ECO:0007669"/>
    <property type="project" value="InterPro"/>
</dbReference>
<dbReference type="AlphaFoldDB" id="A0A8C5FCX2"/>
<accession>A0A8C5FCX2</accession>
<dbReference type="GO" id="GO:0016020">
    <property type="term" value="C:membrane"/>
    <property type="evidence" value="ECO:0007669"/>
    <property type="project" value="UniProtKB-SubCell"/>
</dbReference>
<comment type="subcellular location">
    <subcellularLocation>
        <location evidence="1">Membrane</location>
    </subcellularLocation>
</comment>
<reference evidence="7" key="2">
    <citation type="submission" date="2025-09" db="UniProtKB">
        <authorList>
            <consortium name="Ensembl"/>
        </authorList>
    </citation>
    <scope>IDENTIFICATION</scope>
</reference>
<evidence type="ECO:0000256" key="4">
    <source>
        <dbReference type="ARBA" id="ARBA00023136"/>
    </source>
</evidence>
<feature type="transmembrane region" description="Helical" evidence="5">
    <location>
        <begin position="47"/>
        <end position="71"/>
    </location>
</feature>
<dbReference type="GeneTree" id="ENSGT00940000163793"/>
<dbReference type="InterPro" id="IPR006694">
    <property type="entry name" value="Fatty_acid_hydroxylase"/>
</dbReference>
<name>A0A8C5FCX2_GADMO</name>
<evidence type="ECO:0000259" key="6">
    <source>
        <dbReference type="Pfam" id="PF04116"/>
    </source>
</evidence>
<proteinExistence type="predicted"/>
<reference evidence="7" key="1">
    <citation type="submission" date="2025-08" db="UniProtKB">
        <authorList>
            <consortium name="Ensembl"/>
        </authorList>
    </citation>
    <scope>IDENTIFICATION</scope>
</reference>
<dbReference type="Ensembl" id="ENSGMOT00000007318.2">
    <property type="protein sequence ID" value="ENSGMOP00000027427.1"/>
    <property type="gene ID" value="ENSGMOG00000006693.2"/>
</dbReference>
<dbReference type="Proteomes" id="UP000694546">
    <property type="component" value="Chromosome 9"/>
</dbReference>
<dbReference type="Pfam" id="PF04116">
    <property type="entry name" value="FA_hydroxylase"/>
    <property type="match status" value="1"/>
</dbReference>
<dbReference type="GO" id="GO:0005506">
    <property type="term" value="F:iron ion binding"/>
    <property type="evidence" value="ECO:0007669"/>
    <property type="project" value="InterPro"/>
</dbReference>
<keyword evidence="8" id="KW-1185">Reference proteome</keyword>
<evidence type="ECO:0000313" key="8">
    <source>
        <dbReference type="Proteomes" id="UP000694546"/>
    </source>
</evidence>
<feature type="transmembrane region" description="Helical" evidence="5">
    <location>
        <begin position="101"/>
        <end position="120"/>
    </location>
</feature>
<feature type="transmembrane region" description="Helical" evidence="5">
    <location>
        <begin position="132"/>
        <end position="152"/>
    </location>
</feature>
<evidence type="ECO:0000256" key="3">
    <source>
        <dbReference type="ARBA" id="ARBA00022989"/>
    </source>
</evidence>
<keyword evidence="4 5" id="KW-0472">Membrane</keyword>
<evidence type="ECO:0000256" key="1">
    <source>
        <dbReference type="ARBA" id="ARBA00004370"/>
    </source>
</evidence>